<reference evidence="1" key="1">
    <citation type="journal article" date="2015" name="Nature">
        <title>Complex archaea that bridge the gap between prokaryotes and eukaryotes.</title>
        <authorList>
            <person name="Spang A."/>
            <person name="Saw J.H."/>
            <person name="Jorgensen S.L."/>
            <person name="Zaremba-Niedzwiedzka K."/>
            <person name="Martijn J."/>
            <person name="Lind A.E."/>
            <person name="van Eijk R."/>
            <person name="Schleper C."/>
            <person name="Guy L."/>
            <person name="Ettema T.J."/>
        </authorList>
    </citation>
    <scope>NUCLEOTIDE SEQUENCE</scope>
</reference>
<feature type="non-terminal residue" evidence="1">
    <location>
        <position position="159"/>
    </location>
</feature>
<protein>
    <submittedName>
        <fullName evidence="1">Uncharacterized protein</fullName>
    </submittedName>
</protein>
<proteinExistence type="predicted"/>
<gene>
    <name evidence="1" type="ORF">LCGC14_1336510</name>
</gene>
<accession>A0A0F9MVY4</accession>
<organism evidence="1">
    <name type="scientific">marine sediment metagenome</name>
    <dbReference type="NCBI Taxonomy" id="412755"/>
    <lineage>
        <taxon>unclassified sequences</taxon>
        <taxon>metagenomes</taxon>
        <taxon>ecological metagenomes</taxon>
    </lineage>
</organism>
<evidence type="ECO:0000313" key="1">
    <source>
        <dbReference type="EMBL" id="KKM80775.1"/>
    </source>
</evidence>
<name>A0A0F9MVY4_9ZZZZ</name>
<dbReference type="AlphaFoldDB" id="A0A0F9MVY4"/>
<dbReference type="EMBL" id="LAZR01008129">
    <property type="protein sequence ID" value="KKM80775.1"/>
    <property type="molecule type" value="Genomic_DNA"/>
</dbReference>
<sequence>MPDDMTTNSSTTSSSSDAYIRFSDYITVDGSANITVDGLSGTTIKNNNGIHPRLYFKYIKSKFGLLEKIRLDNRVKRIEKAFDKATDNGQYALAEKFLENIARETRESMIYAKGIRHFIEREHLNKHKSKIRGGHISDTPLEDFTRVIPKKALVKKKKV</sequence>
<comment type="caution">
    <text evidence="1">The sequence shown here is derived from an EMBL/GenBank/DDBJ whole genome shotgun (WGS) entry which is preliminary data.</text>
</comment>